<accession>A6VBT8</accession>
<dbReference type="Proteomes" id="UP000001582">
    <property type="component" value="Chromosome"/>
</dbReference>
<dbReference type="InterPro" id="IPR013362">
    <property type="entry name" value="Pilus_4_PilV"/>
</dbReference>
<keyword evidence="1" id="KW-0472">Membrane</keyword>
<dbReference type="InterPro" id="IPR012902">
    <property type="entry name" value="N_methyl_site"/>
</dbReference>
<dbReference type="RefSeq" id="WP_012077309.1">
    <property type="nucleotide sequence ID" value="NC_009656.1"/>
</dbReference>
<dbReference type="NCBIfam" id="TIGR02523">
    <property type="entry name" value="type_IV_pilV"/>
    <property type="match status" value="1"/>
</dbReference>
<dbReference type="HOGENOM" id="CLU_103234_3_0_6"/>
<protein>
    <submittedName>
        <fullName evidence="2">Type IV pilus modification protein PilV</fullName>
    </submittedName>
</protein>
<feature type="transmembrane region" description="Helical" evidence="1">
    <location>
        <begin position="15"/>
        <end position="36"/>
    </location>
</feature>
<evidence type="ECO:0000313" key="3">
    <source>
        <dbReference type="Proteomes" id="UP000001582"/>
    </source>
</evidence>
<dbReference type="EMBL" id="CP000744">
    <property type="protein sequence ID" value="ABR82627.1"/>
    <property type="molecule type" value="Genomic_DNA"/>
</dbReference>
<dbReference type="Pfam" id="PF07963">
    <property type="entry name" value="N_methyl"/>
    <property type="match status" value="1"/>
</dbReference>
<proteinExistence type="predicted"/>
<evidence type="ECO:0000256" key="1">
    <source>
        <dbReference type="SAM" id="Phobius"/>
    </source>
</evidence>
<dbReference type="PROSITE" id="PS00409">
    <property type="entry name" value="PROKAR_NTER_METHYL"/>
    <property type="match status" value="1"/>
</dbReference>
<organism evidence="2 3">
    <name type="scientific">Pseudomonas paraeruginosa (strain DSM 24068 / PA7)</name>
    <name type="common">Pseudomonas aeruginosa (strain PA7)</name>
    <dbReference type="NCBI Taxonomy" id="381754"/>
    <lineage>
        <taxon>Bacteria</taxon>
        <taxon>Pseudomonadati</taxon>
        <taxon>Pseudomonadota</taxon>
        <taxon>Gammaproteobacteria</taxon>
        <taxon>Pseudomonadales</taxon>
        <taxon>Pseudomonadaceae</taxon>
        <taxon>Pseudomonas</taxon>
        <taxon>Pseudomonas paraeruginosa</taxon>
    </lineage>
</organism>
<dbReference type="NCBIfam" id="TIGR02532">
    <property type="entry name" value="IV_pilin_GFxxxE"/>
    <property type="match status" value="1"/>
</dbReference>
<keyword evidence="1" id="KW-0812">Transmembrane</keyword>
<keyword evidence="1" id="KW-1133">Transmembrane helix</keyword>
<reference evidence="2 3" key="1">
    <citation type="submission" date="2007-06" db="EMBL/GenBank/DDBJ databases">
        <authorList>
            <person name="Dodson R.J."/>
            <person name="Harkins D."/>
            <person name="Paulsen I.T."/>
        </authorList>
    </citation>
    <scope>NUCLEOTIDE SEQUENCE [LARGE SCALE GENOMIC DNA]</scope>
    <source>
        <strain evidence="2 3">PA7</strain>
    </source>
</reference>
<dbReference type="AlphaFoldDB" id="A6VBT8"/>
<name>A6VBT8_PSEP7</name>
<dbReference type="KEGG" id="pap:PSPA7_5191"/>
<sequence>MLLKLPRKPLRESGFSLIEVLVALLLVSIGVLGMIAMQGKTIQYTADSVERNKAAMLGSNLLESMRASPKALYDVKDQMATQSDFFKAKGSAFPTAPSSCTPLPDTVKDRLGCWAEQVKKELPGAADLLNSEFYICRSSKPGDCDGKGSMLEIRLAWRGKQGACVNPADSGADNSLCHYTLRVEP</sequence>
<evidence type="ECO:0000313" key="2">
    <source>
        <dbReference type="EMBL" id="ABR82627.1"/>
    </source>
</evidence>
<reference evidence="2 3" key="2">
    <citation type="journal article" date="2010" name="PLoS ONE">
        <title>Complete genome sequence of the multiresistant taxonomic outlier Pseudomonas aeruginosa PA7.</title>
        <authorList>
            <person name="Roy P.H."/>
            <person name="Tetu S.G."/>
            <person name="Larouche A."/>
            <person name="Elbourne L."/>
            <person name="Tremblay S."/>
            <person name="Ren Q."/>
            <person name="Dodson R."/>
            <person name="Harkins D."/>
            <person name="Shay R."/>
            <person name="Watkins K."/>
            <person name="Mahamoud Y."/>
            <person name="Paulsen I.T."/>
        </authorList>
    </citation>
    <scope>NUCLEOTIDE SEQUENCE [LARGE SCALE GENOMIC DNA]</scope>
    <source>
        <strain evidence="2 3">PA7</strain>
    </source>
</reference>
<gene>
    <name evidence="2" type="primary">pilV</name>
    <name evidence="2" type="ordered locus">PSPA7_5191</name>
</gene>